<evidence type="ECO:0000313" key="1">
    <source>
        <dbReference type="EMBL" id="SDG92244.1"/>
    </source>
</evidence>
<protein>
    <submittedName>
        <fullName evidence="1">Uncharacterized protein</fullName>
    </submittedName>
</protein>
<evidence type="ECO:0000313" key="2">
    <source>
        <dbReference type="Proteomes" id="UP000199706"/>
    </source>
</evidence>
<dbReference type="RefSeq" id="WP_176860744.1">
    <property type="nucleotide sequence ID" value="NZ_FNCJ01000006.1"/>
</dbReference>
<dbReference type="Proteomes" id="UP000199706">
    <property type="component" value="Unassembled WGS sequence"/>
</dbReference>
<dbReference type="EMBL" id="FNCJ01000006">
    <property type="protein sequence ID" value="SDG92244.1"/>
    <property type="molecule type" value="Genomic_DNA"/>
</dbReference>
<sequence length="54" mass="6012">MLHTFLIVVLFLAIIALVAWLVPMNGLLGQSLGERFRANLARIEARRAPKPKGE</sequence>
<dbReference type="AlphaFoldDB" id="A0A1G7Y758"/>
<proteinExistence type="predicted"/>
<accession>A0A1G7Y758</accession>
<gene>
    <name evidence="1" type="ORF">SAMN05216466_10664</name>
</gene>
<reference evidence="1 2" key="1">
    <citation type="submission" date="2016-10" db="EMBL/GenBank/DDBJ databases">
        <authorList>
            <person name="de Groot N.N."/>
        </authorList>
    </citation>
    <scope>NUCLEOTIDE SEQUENCE [LARGE SCALE GENOMIC DNA]</scope>
    <source>
        <strain evidence="1 2">LMG 2247</strain>
    </source>
</reference>
<organism evidence="1 2">
    <name type="scientific">Paraburkholderia phenazinium</name>
    <dbReference type="NCBI Taxonomy" id="60549"/>
    <lineage>
        <taxon>Bacteria</taxon>
        <taxon>Pseudomonadati</taxon>
        <taxon>Pseudomonadota</taxon>
        <taxon>Betaproteobacteria</taxon>
        <taxon>Burkholderiales</taxon>
        <taxon>Burkholderiaceae</taxon>
        <taxon>Paraburkholderia</taxon>
    </lineage>
</organism>
<name>A0A1G7Y758_9BURK</name>